<evidence type="ECO:0000256" key="15">
    <source>
        <dbReference type="ARBA" id="ARBA00023157"/>
    </source>
</evidence>
<dbReference type="AlphaFoldDB" id="A0A7J6VYS9"/>
<evidence type="ECO:0000256" key="2">
    <source>
        <dbReference type="ARBA" id="ARBA00012513"/>
    </source>
</evidence>
<evidence type="ECO:0000256" key="13">
    <source>
        <dbReference type="ARBA" id="ARBA00022989"/>
    </source>
</evidence>
<dbReference type="FunFam" id="2.90.10.10:FF:000016">
    <property type="entry name" value="G-type lectin S-receptor-like serine/threonine-protein kinase"/>
    <property type="match status" value="1"/>
</dbReference>
<keyword evidence="14 20" id="KW-0472">Membrane</keyword>
<keyword evidence="23" id="KW-1185">Reference proteome</keyword>
<dbReference type="Proteomes" id="UP000554482">
    <property type="component" value="Unassembled WGS sequence"/>
</dbReference>
<dbReference type="GO" id="GO:0048544">
    <property type="term" value="P:recognition of pollen"/>
    <property type="evidence" value="ECO:0007669"/>
    <property type="project" value="InterPro"/>
</dbReference>
<keyword evidence="5" id="KW-0808">Transferase</keyword>
<dbReference type="OrthoDB" id="1918782at2759"/>
<dbReference type="Pfam" id="PF08276">
    <property type="entry name" value="PAN_2"/>
    <property type="match status" value="1"/>
</dbReference>
<evidence type="ECO:0000256" key="10">
    <source>
        <dbReference type="ARBA" id="ARBA00022741"/>
    </source>
</evidence>
<evidence type="ECO:0000256" key="7">
    <source>
        <dbReference type="ARBA" id="ARBA00022729"/>
    </source>
</evidence>
<keyword evidence="7" id="KW-0732">Signal</keyword>
<evidence type="ECO:0000256" key="19">
    <source>
        <dbReference type="ARBA" id="ARBA00048679"/>
    </source>
</evidence>
<keyword evidence="9" id="KW-0677">Repeat</keyword>
<dbReference type="GO" id="GO:0030246">
    <property type="term" value="F:carbohydrate binding"/>
    <property type="evidence" value="ECO:0007669"/>
    <property type="project" value="UniProtKB-KW"/>
</dbReference>
<evidence type="ECO:0000256" key="3">
    <source>
        <dbReference type="ARBA" id="ARBA00022475"/>
    </source>
</evidence>
<keyword evidence="15" id="KW-1015">Disulfide bond</keyword>
<keyword evidence="6 20" id="KW-0812">Transmembrane</keyword>
<keyword evidence="10" id="KW-0547">Nucleotide-binding</keyword>
<dbReference type="Gene3D" id="1.10.510.10">
    <property type="entry name" value="Transferase(Phosphotransferase) domain 1"/>
    <property type="match status" value="1"/>
</dbReference>
<dbReference type="GO" id="GO:0005524">
    <property type="term" value="F:ATP binding"/>
    <property type="evidence" value="ECO:0007669"/>
    <property type="project" value="UniProtKB-KW"/>
</dbReference>
<keyword evidence="13 20" id="KW-1133">Transmembrane helix</keyword>
<dbReference type="InterPro" id="IPR036426">
    <property type="entry name" value="Bulb-type_lectin_dom_sf"/>
</dbReference>
<dbReference type="FunFam" id="2.90.10.10:FF:000025">
    <property type="entry name" value="G-type lectin S-receptor-like serine/threonine-protein kinase"/>
    <property type="match status" value="1"/>
</dbReference>
<dbReference type="PROSITE" id="PS50927">
    <property type="entry name" value="BULB_LECTIN"/>
    <property type="match status" value="2"/>
</dbReference>
<keyword evidence="16 22" id="KW-0675">Receptor</keyword>
<keyword evidence="17" id="KW-0325">Glycoprotein</keyword>
<comment type="catalytic activity">
    <reaction evidence="18">
        <text>L-threonyl-[protein] + ATP = O-phospho-L-threonyl-[protein] + ADP + H(+)</text>
        <dbReference type="Rhea" id="RHEA:46608"/>
        <dbReference type="Rhea" id="RHEA-COMP:11060"/>
        <dbReference type="Rhea" id="RHEA-COMP:11605"/>
        <dbReference type="ChEBI" id="CHEBI:15378"/>
        <dbReference type="ChEBI" id="CHEBI:30013"/>
        <dbReference type="ChEBI" id="CHEBI:30616"/>
        <dbReference type="ChEBI" id="CHEBI:61977"/>
        <dbReference type="ChEBI" id="CHEBI:456216"/>
        <dbReference type="EC" id="2.7.11.1"/>
    </reaction>
</comment>
<dbReference type="InterPro" id="IPR003609">
    <property type="entry name" value="Pan_app"/>
</dbReference>
<keyword evidence="3" id="KW-1003">Cell membrane</keyword>
<evidence type="ECO:0000256" key="18">
    <source>
        <dbReference type="ARBA" id="ARBA00047899"/>
    </source>
</evidence>
<proteinExistence type="predicted"/>
<evidence type="ECO:0000256" key="12">
    <source>
        <dbReference type="ARBA" id="ARBA00022840"/>
    </source>
</evidence>
<evidence type="ECO:0000256" key="16">
    <source>
        <dbReference type="ARBA" id="ARBA00023170"/>
    </source>
</evidence>
<feature type="domain" description="Bulb-type lectin" evidence="21">
    <location>
        <begin position="120"/>
        <end position="233"/>
    </location>
</feature>
<organism evidence="22 23">
    <name type="scientific">Thalictrum thalictroides</name>
    <name type="common">Rue-anemone</name>
    <name type="synonym">Anemone thalictroides</name>
    <dbReference type="NCBI Taxonomy" id="46969"/>
    <lineage>
        <taxon>Eukaryota</taxon>
        <taxon>Viridiplantae</taxon>
        <taxon>Streptophyta</taxon>
        <taxon>Embryophyta</taxon>
        <taxon>Tracheophyta</taxon>
        <taxon>Spermatophyta</taxon>
        <taxon>Magnoliopsida</taxon>
        <taxon>Ranunculales</taxon>
        <taxon>Ranunculaceae</taxon>
        <taxon>Thalictroideae</taxon>
        <taxon>Thalictrum</taxon>
    </lineage>
</organism>
<comment type="catalytic activity">
    <reaction evidence="19">
        <text>L-seryl-[protein] + ATP = O-phospho-L-seryl-[protein] + ADP + H(+)</text>
        <dbReference type="Rhea" id="RHEA:17989"/>
        <dbReference type="Rhea" id="RHEA-COMP:9863"/>
        <dbReference type="Rhea" id="RHEA-COMP:11604"/>
        <dbReference type="ChEBI" id="CHEBI:15378"/>
        <dbReference type="ChEBI" id="CHEBI:29999"/>
        <dbReference type="ChEBI" id="CHEBI:30616"/>
        <dbReference type="ChEBI" id="CHEBI:83421"/>
        <dbReference type="ChEBI" id="CHEBI:456216"/>
        <dbReference type="EC" id="2.7.11.1"/>
    </reaction>
</comment>
<evidence type="ECO:0000313" key="23">
    <source>
        <dbReference type="Proteomes" id="UP000554482"/>
    </source>
</evidence>
<dbReference type="SMART" id="SM00108">
    <property type="entry name" value="B_lectin"/>
    <property type="match status" value="1"/>
</dbReference>
<evidence type="ECO:0000256" key="1">
    <source>
        <dbReference type="ARBA" id="ARBA00004251"/>
    </source>
</evidence>
<dbReference type="GO" id="GO:0004674">
    <property type="term" value="F:protein serine/threonine kinase activity"/>
    <property type="evidence" value="ECO:0007669"/>
    <property type="project" value="UniProtKB-KW"/>
</dbReference>
<dbReference type="SUPFAM" id="SSF51110">
    <property type="entry name" value="alpha-D-mannose-specific plant lectins"/>
    <property type="match status" value="2"/>
</dbReference>
<keyword evidence="12" id="KW-0067">ATP-binding</keyword>
<comment type="subcellular location">
    <subcellularLocation>
        <location evidence="1">Cell membrane</location>
        <topology evidence="1">Single-pass type I membrane protein</topology>
    </subcellularLocation>
</comment>
<evidence type="ECO:0000256" key="14">
    <source>
        <dbReference type="ARBA" id="ARBA00023136"/>
    </source>
</evidence>
<dbReference type="EMBL" id="JABWDY010024394">
    <property type="protein sequence ID" value="KAF5190279.1"/>
    <property type="molecule type" value="Genomic_DNA"/>
</dbReference>
<dbReference type="EC" id="2.7.11.1" evidence="2"/>
<dbReference type="InterPro" id="IPR000858">
    <property type="entry name" value="S_locus_glycoprot_dom"/>
</dbReference>
<protein>
    <recommendedName>
        <fullName evidence="2">non-specific serine/threonine protein kinase</fullName>
        <ecNumber evidence="2">2.7.11.1</ecNumber>
    </recommendedName>
</protein>
<evidence type="ECO:0000256" key="4">
    <source>
        <dbReference type="ARBA" id="ARBA00022527"/>
    </source>
</evidence>
<keyword evidence="11 22" id="KW-0418">Kinase</keyword>
<evidence type="ECO:0000256" key="9">
    <source>
        <dbReference type="ARBA" id="ARBA00022737"/>
    </source>
</evidence>
<dbReference type="InterPro" id="IPR001480">
    <property type="entry name" value="Bulb-type_lectin_dom"/>
</dbReference>
<evidence type="ECO:0000259" key="21">
    <source>
        <dbReference type="PROSITE" id="PS50927"/>
    </source>
</evidence>
<dbReference type="PANTHER" id="PTHR47974">
    <property type="entry name" value="OS07G0415500 PROTEIN"/>
    <property type="match status" value="1"/>
</dbReference>
<evidence type="ECO:0000256" key="17">
    <source>
        <dbReference type="ARBA" id="ARBA00023180"/>
    </source>
</evidence>
<keyword evidence="8 22" id="KW-0430">Lectin</keyword>
<evidence type="ECO:0000256" key="6">
    <source>
        <dbReference type="ARBA" id="ARBA00022692"/>
    </source>
</evidence>
<sequence length="736" mass="80819">MHVLPCLQRLHRLETLFEEISTKHAEFPLEKDQMQMESMDRIKSVEFDLEKTKKVLHATIRLEPIGNWGAAIESICNSKVQDRIYVAATVIAHSKIYELRLTASFSTPYIENECNDIPLGSTLTPSTPNNSNWSSPNNTFTVSVIPANPTSYFAAISFSGIPVWKAGGDTLLVDFSARFELLLNGNLRLINGSGDVVWESRTSNRGVTTAVLDDSGNLSLRNGSITVWSSFENPTNIILPNQNFTTSMRLQSGSYSFVLQDSGNLTLRWNNDTMYWNQALNSSFIGNLSSPILRFQQIGIIQLSDPTLTVPVNMAYSSDYGEGTGILRYLKLDSDGNLRIYSSDRGSGTSTQRWAAVLDQCRVYGWCGNMGICSYNDSAPVCGCPSQNFEFLDPNDSRKGCKRKVRIADCPNNATMLHLENTELLIYPPDTSSQVYTVGISACRENCFVGASCVASTSLADGTGQCYLIGMDFVSGSQSPALPSTSFIKVCSPELPNPSPTTVNLNQQRSSRKLPVWVVAVVVVSTLGALVLLQFGLWLWCCKNSPKYGGLSAQYALLEYASGAPVQFSYKELQRSTKGFKDKLGAGGFGAVYRVSGRRNFEVSVGTNRKKFSMWAYEEYERGLVHSIVDTRLTTHEVDIEQVTRAIEVSFWCIQEQPSQRPSMGKVLQMLEGIIAIEKPPAPNARTEGSVGGTSIWNASSSISPLSTFAPSVQEQSFSSASMQMGDISSVSSKDN</sequence>
<gene>
    <name evidence="22" type="ORF">FRX31_020136</name>
</gene>
<name>A0A7J6VYS9_THATH</name>
<comment type="caution">
    <text evidence="22">The sequence shown here is derived from an EMBL/GenBank/DDBJ whole genome shotgun (WGS) entry which is preliminary data.</text>
</comment>
<accession>A0A7J6VYS9</accession>
<evidence type="ECO:0000256" key="5">
    <source>
        <dbReference type="ARBA" id="ARBA00022679"/>
    </source>
</evidence>
<dbReference type="Pfam" id="PF01453">
    <property type="entry name" value="B_lectin"/>
    <property type="match status" value="1"/>
</dbReference>
<dbReference type="GO" id="GO:0005886">
    <property type="term" value="C:plasma membrane"/>
    <property type="evidence" value="ECO:0007669"/>
    <property type="project" value="UniProtKB-SubCell"/>
</dbReference>
<evidence type="ECO:0000256" key="20">
    <source>
        <dbReference type="SAM" id="Phobius"/>
    </source>
</evidence>
<dbReference type="Gene3D" id="2.90.10.10">
    <property type="entry name" value="Bulb-type lectin domain"/>
    <property type="match status" value="2"/>
</dbReference>
<evidence type="ECO:0000313" key="22">
    <source>
        <dbReference type="EMBL" id="KAF5190279.1"/>
    </source>
</evidence>
<reference evidence="22 23" key="1">
    <citation type="submission" date="2020-06" db="EMBL/GenBank/DDBJ databases">
        <title>Transcriptomic and genomic resources for Thalictrum thalictroides and T. hernandezii: Facilitating candidate gene discovery in an emerging model plant lineage.</title>
        <authorList>
            <person name="Arias T."/>
            <person name="Riano-Pachon D.M."/>
            <person name="Di Stilio V.S."/>
        </authorList>
    </citation>
    <scope>NUCLEOTIDE SEQUENCE [LARGE SCALE GENOMIC DNA]</scope>
    <source>
        <strain evidence="23">cv. WT478/WT964</strain>
        <tissue evidence="22">Leaves</tissue>
    </source>
</reference>
<evidence type="ECO:0000256" key="8">
    <source>
        <dbReference type="ARBA" id="ARBA00022734"/>
    </source>
</evidence>
<feature type="domain" description="Bulb-type lectin" evidence="21">
    <location>
        <begin position="235"/>
        <end position="353"/>
    </location>
</feature>
<evidence type="ECO:0000256" key="11">
    <source>
        <dbReference type="ARBA" id="ARBA00022777"/>
    </source>
</evidence>
<feature type="transmembrane region" description="Helical" evidence="20">
    <location>
        <begin position="516"/>
        <end position="540"/>
    </location>
</feature>
<dbReference type="Pfam" id="PF00954">
    <property type="entry name" value="S_locus_glycop"/>
    <property type="match status" value="1"/>
</dbReference>
<dbReference type="PANTHER" id="PTHR47974:SF9">
    <property type="entry name" value="RECEPTOR-LIKE SERINE_THREONINE-PROTEIN KINASE"/>
    <property type="match status" value="1"/>
</dbReference>
<keyword evidence="4" id="KW-0723">Serine/threonine-protein kinase</keyword>